<gene>
    <name evidence="5" type="ORF">RJ639_047198</name>
</gene>
<keyword evidence="2" id="KW-0325">Glycoprotein</keyword>
<dbReference type="InterPro" id="IPR001480">
    <property type="entry name" value="Bulb-type_lectin_dom"/>
</dbReference>
<evidence type="ECO:0000259" key="4">
    <source>
        <dbReference type="PROSITE" id="PS50927"/>
    </source>
</evidence>
<keyword evidence="3" id="KW-0472">Membrane</keyword>
<name>A0AA88W4A7_9ASTE</name>
<comment type="caution">
    <text evidence="5">The sequence shown here is derived from an EMBL/GenBank/DDBJ whole genome shotgun (WGS) entry which is preliminary data.</text>
</comment>
<feature type="transmembrane region" description="Helical" evidence="3">
    <location>
        <begin position="457"/>
        <end position="482"/>
    </location>
</feature>
<dbReference type="AlphaFoldDB" id="A0AA88W4A7"/>
<dbReference type="SUPFAM" id="SSF51110">
    <property type="entry name" value="alpha-D-mannose-specific plant lectins"/>
    <property type="match status" value="1"/>
</dbReference>
<evidence type="ECO:0000313" key="5">
    <source>
        <dbReference type="EMBL" id="KAK3020886.1"/>
    </source>
</evidence>
<dbReference type="PROSITE" id="PS50927">
    <property type="entry name" value="BULB_LECTIN"/>
    <property type="match status" value="1"/>
</dbReference>
<keyword evidence="3" id="KW-1133">Transmembrane helix</keyword>
<dbReference type="Proteomes" id="UP001188597">
    <property type="component" value="Unassembled WGS sequence"/>
</dbReference>
<dbReference type="SMART" id="SM00108">
    <property type="entry name" value="B_lectin"/>
    <property type="match status" value="1"/>
</dbReference>
<reference evidence="5" key="1">
    <citation type="submission" date="2022-12" db="EMBL/GenBank/DDBJ databases">
        <title>Draft genome assemblies for two species of Escallonia (Escalloniales).</title>
        <authorList>
            <person name="Chanderbali A."/>
            <person name="Dervinis C."/>
            <person name="Anghel I."/>
            <person name="Soltis D."/>
            <person name="Soltis P."/>
            <person name="Zapata F."/>
        </authorList>
    </citation>
    <scope>NUCLEOTIDE SEQUENCE</scope>
    <source>
        <strain evidence="5">UCBG64.0493</strain>
        <tissue evidence="5">Leaf</tissue>
    </source>
</reference>
<evidence type="ECO:0000313" key="6">
    <source>
        <dbReference type="Proteomes" id="UP001188597"/>
    </source>
</evidence>
<dbReference type="InterPro" id="IPR035446">
    <property type="entry name" value="SLSG/EP1"/>
</dbReference>
<keyword evidence="3" id="KW-0812">Transmembrane</keyword>
<dbReference type="PANTHER" id="PTHR47976:SF120">
    <property type="entry name" value="G-TYPE LECTIN S-RECEPTOR-LIKE SERINE_THREONINE-PROTEIN KINASE SD2-5"/>
    <property type="match status" value="1"/>
</dbReference>
<organism evidence="5 6">
    <name type="scientific">Escallonia herrerae</name>
    <dbReference type="NCBI Taxonomy" id="1293975"/>
    <lineage>
        <taxon>Eukaryota</taxon>
        <taxon>Viridiplantae</taxon>
        <taxon>Streptophyta</taxon>
        <taxon>Embryophyta</taxon>
        <taxon>Tracheophyta</taxon>
        <taxon>Spermatophyta</taxon>
        <taxon>Magnoliopsida</taxon>
        <taxon>eudicotyledons</taxon>
        <taxon>Gunneridae</taxon>
        <taxon>Pentapetalae</taxon>
        <taxon>asterids</taxon>
        <taxon>campanulids</taxon>
        <taxon>Escalloniales</taxon>
        <taxon>Escalloniaceae</taxon>
        <taxon>Escallonia</taxon>
    </lineage>
</organism>
<dbReference type="Pfam" id="PF01453">
    <property type="entry name" value="B_lectin"/>
    <property type="match status" value="1"/>
</dbReference>
<keyword evidence="1" id="KW-0732">Signal</keyword>
<protein>
    <recommendedName>
        <fullName evidence="4">Bulb-type lectin domain-containing protein</fullName>
    </recommendedName>
</protein>
<accession>A0AA88W4A7</accession>
<dbReference type="PANTHER" id="PTHR47976">
    <property type="entry name" value="G-TYPE LECTIN S-RECEPTOR-LIKE SERINE/THREONINE-PROTEIN KINASE SD2-5"/>
    <property type="match status" value="1"/>
</dbReference>
<dbReference type="InterPro" id="IPR036426">
    <property type="entry name" value="Bulb-type_lectin_dom_sf"/>
</dbReference>
<dbReference type="Gene3D" id="2.90.10.10">
    <property type="entry name" value="Bulb-type lectin domain"/>
    <property type="match status" value="1"/>
</dbReference>
<evidence type="ECO:0000256" key="3">
    <source>
        <dbReference type="SAM" id="Phobius"/>
    </source>
</evidence>
<dbReference type="PIRSF" id="PIRSF002686">
    <property type="entry name" value="SLG"/>
    <property type="match status" value="1"/>
</dbReference>
<dbReference type="EMBL" id="JAVXUP010000790">
    <property type="protein sequence ID" value="KAK3020886.1"/>
    <property type="molecule type" value="Genomic_DNA"/>
</dbReference>
<evidence type="ECO:0000256" key="1">
    <source>
        <dbReference type="ARBA" id="ARBA00022729"/>
    </source>
</evidence>
<feature type="domain" description="Bulb-type lectin" evidence="4">
    <location>
        <begin position="69"/>
        <end position="185"/>
    </location>
</feature>
<proteinExistence type="predicted"/>
<dbReference type="InterPro" id="IPR051343">
    <property type="entry name" value="G-type_lectin_kinases/EP1-like"/>
</dbReference>
<evidence type="ECO:0000256" key="2">
    <source>
        <dbReference type="ARBA" id="ARBA00023180"/>
    </source>
</evidence>
<keyword evidence="6" id="KW-1185">Reference proteome</keyword>
<sequence length="498" mass="54780">MAKSWANLSSDPLKWAGCGLNSPCNPPPQILSQHMDSPSYIQRFFTCISCSSDAQIGYQVTLAVPVAYTKGFTGRAFLMETDQVVPNFRVALSVEAVDKSYSCSLDVFLGDVRVWSSGHVSRFYTMHRCALELTLDGDLRLKGQNDKVGWRTGTFGQGVKRLNLLKTGNLILVDALDIIKWQSFNFPTDVMVWGQRLNVETRLTSFPKNSNSFYSFEIQRDKIALYLNSGKWKYSYWEFKPSKNRNITFVGLATKALEIYNDEGQKIAQIRSRGPEPLRFLALGNKTGNLGLYHFSPGTGKFEASFQALNATCDLPLACKPYGICTFSNACSCIQLITRGEGLSSDCSKGIPEGFCGRHRVEMLHLQGVSSILRATLTKVNITSKEVCADLCIDDCTCVAALHTSGQDCGVIFQECTLYGEVRGVKQVERGSGSSYMVKVLKGSHGGHGKSSGLKKWVLIVVGVADGLVIILVLGGVGYYVIHKRRNYSSETGNTSQS</sequence>